<feature type="transmembrane region" description="Helical" evidence="7">
    <location>
        <begin position="99"/>
        <end position="123"/>
    </location>
</feature>
<feature type="transmembrane region" description="Helical" evidence="7">
    <location>
        <begin position="29"/>
        <end position="47"/>
    </location>
</feature>
<dbReference type="InterPro" id="IPR049326">
    <property type="entry name" value="Rhodopsin_dom_fungi"/>
</dbReference>
<keyword evidence="2 7" id="KW-0812">Transmembrane</keyword>
<dbReference type="Pfam" id="PF20684">
    <property type="entry name" value="Fung_rhodopsin"/>
    <property type="match status" value="1"/>
</dbReference>
<evidence type="ECO:0000313" key="9">
    <source>
        <dbReference type="EMBL" id="KAK4249353.1"/>
    </source>
</evidence>
<feature type="domain" description="Rhodopsin" evidence="8">
    <location>
        <begin position="43"/>
        <end position="278"/>
    </location>
</feature>
<feature type="transmembrane region" description="Helical" evidence="7">
    <location>
        <begin position="187"/>
        <end position="207"/>
    </location>
</feature>
<dbReference type="PANTHER" id="PTHR33048">
    <property type="entry name" value="PTH11-LIKE INTEGRAL MEMBRANE PROTEIN (AFU_ORTHOLOGUE AFUA_5G11245)"/>
    <property type="match status" value="1"/>
</dbReference>
<feature type="transmembrane region" description="Helical" evidence="7">
    <location>
        <begin position="59"/>
        <end position="79"/>
    </location>
</feature>
<evidence type="ECO:0000256" key="2">
    <source>
        <dbReference type="ARBA" id="ARBA00022692"/>
    </source>
</evidence>
<dbReference type="AlphaFoldDB" id="A0AAN7CYN8"/>
<reference evidence="9" key="2">
    <citation type="submission" date="2023-05" db="EMBL/GenBank/DDBJ databases">
        <authorList>
            <consortium name="Lawrence Berkeley National Laboratory"/>
            <person name="Steindorff A."/>
            <person name="Hensen N."/>
            <person name="Bonometti L."/>
            <person name="Westerberg I."/>
            <person name="Brannstrom I.O."/>
            <person name="Guillou S."/>
            <person name="Cros-Aarteil S."/>
            <person name="Calhoun S."/>
            <person name="Haridas S."/>
            <person name="Kuo A."/>
            <person name="Mondo S."/>
            <person name="Pangilinan J."/>
            <person name="Riley R."/>
            <person name="Labutti K."/>
            <person name="Andreopoulos B."/>
            <person name="Lipzen A."/>
            <person name="Chen C."/>
            <person name="Yanf M."/>
            <person name="Daum C."/>
            <person name="Ng V."/>
            <person name="Clum A."/>
            <person name="Ohm R."/>
            <person name="Martin F."/>
            <person name="Silar P."/>
            <person name="Natvig D."/>
            <person name="Lalanne C."/>
            <person name="Gautier V."/>
            <person name="Ament-Velasquez S.L."/>
            <person name="Kruys A."/>
            <person name="Hutchinson M.I."/>
            <person name="Powell A.J."/>
            <person name="Barry K."/>
            <person name="Miller A.N."/>
            <person name="Grigoriev I.V."/>
            <person name="Debuchy R."/>
            <person name="Gladieux P."/>
            <person name="Thoren M.H."/>
            <person name="Johannesson H."/>
        </authorList>
    </citation>
    <scope>NUCLEOTIDE SEQUENCE</scope>
    <source>
        <strain evidence="9">CBS 359.72</strain>
    </source>
</reference>
<reference evidence="9" key="1">
    <citation type="journal article" date="2023" name="Mol. Phylogenet. Evol.">
        <title>Genome-scale phylogeny and comparative genomics of the fungal order Sordariales.</title>
        <authorList>
            <person name="Hensen N."/>
            <person name="Bonometti L."/>
            <person name="Westerberg I."/>
            <person name="Brannstrom I.O."/>
            <person name="Guillou S."/>
            <person name="Cros-Aarteil S."/>
            <person name="Calhoun S."/>
            <person name="Haridas S."/>
            <person name="Kuo A."/>
            <person name="Mondo S."/>
            <person name="Pangilinan J."/>
            <person name="Riley R."/>
            <person name="LaButti K."/>
            <person name="Andreopoulos B."/>
            <person name="Lipzen A."/>
            <person name="Chen C."/>
            <person name="Yan M."/>
            <person name="Daum C."/>
            <person name="Ng V."/>
            <person name="Clum A."/>
            <person name="Steindorff A."/>
            <person name="Ohm R.A."/>
            <person name="Martin F."/>
            <person name="Silar P."/>
            <person name="Natvig D.O."/>
            <person name="Lalanne C."/>
            <person name="Gautier V."/>
            <person name="Ament-Velasquez S.L."/>
            <person name="Kruys A."/>
            <person name="Hutchinson M.I."/>
            <person name="Powell A.J."/>
            <person name="Barry K."/>
            <person name="Miller A.N."/>
            <person name="Grigoriev I.V."/>
            <person name="Debuchy R."/>
            <person name="Gladieux P."/>
            <person name="Hiltunen Thoren M."/>
            <person name="Johannesson H."/>
        </authorList>
    </citation>
    <scope>NUCLEOTIDE SEQUENCE</scope>
    <source>
        <strain evidence="9">CBS 359.72</strain>
    </source>
</reference>
<keyword evidence="3 7" id="KW-1133">Transmembrane helix</keyword>
<evidence type="ECO:0000259" key="8">
    <source>
        <dbReference type="Pfam" id="PF20684"/>
    </source>
</evidence>
<evidence type="ECO:0000256" key="5">
    <source>
        <dbReference type="ARBA" id="ARBA00038359"/>
    </source>
</evidence>
<feature type="transmembrane region" description="Helical" evidence="7">
    <location>
        <begin position="135"/>
        <end position="157"/>
    </location>
</feature>
<dbReference type="PANTHER" id="PTHR33048:SF42">
    <property type="entry name" value="INTEGRAL MEMBRANE PROTEIN"/>
    <property type="match status" value="1"/>
</dbReference>
<keyword evidence="4 7" id="KW-0472">Membrane</keyword>
<evidence type="ECO:0000256" key="4">
    <source>
        <dbReference type="ARBA" id="ARBA00023136"/>
    </source>
</evidence>
<feature type="transmembrane region" description="Helical" evidence="7">
    <location>
        <begin position="255"/>
        <end position="277"/>
    </location>
</feature>
<feature type="region of interest" description="Disordered" evidence="6">
    <location>
        <begin position="284"/>
        <end position="347"/>
    </location>
</feature>
<comment type="similarity">
    <text evidence="5">Belongs to the SAT4 family.</text>
</comment>
<name>A0AAN7CYN8_9PEZI</name>
<evidence type="ECO:0000313" key="10">
    <source>
        <dbReference type="Proteomes" id="UP001303647"/>
    </source>
</evidence>
<accession>A0AAN7CYN8</accession>
<dbReference type="Proteomes" id="UP001303647">
    <property type="component" value="Unassembled WGS sequence"/>
</dbReference>
<evidence type="ECO:0000256" key="3">
    <source>
        <dbReference type="ARBA" id="ARBA00022989"/>
    </source>
</evidence>
<protein>
    <recommendedName>
        <fullName evidence="8">Rhodopsin domain-containing protein</fullName>
    </recommendedName>
</protein>
<evidence type="ECO:0000256" key="6">
    <source>
        <dbReference type="SAM" id="MobiDB-lite"/>
    </source>
</evidence>
<comment type="subcellular location">
    <subcellularLocation>
        <location evidence="1">Membrane</location>
        <topology evidence="1">Multi-pass membrane protein</topology>
    </subcellularLocation>
</comment>
<dbReference type="GO" id="GO:0016020">
    <property type="term" value="C:membrane"/>
    <property type="evidence" value="ECO:0007669"/>
    <property type="project" value="UniProtKB-SubCell"/>
</dbReference>
<sequence>MPDPRGLSRHSRRAAHVGDQNLGSYLNSIIWTLTALSGLFIGLRLYSKLLRRRHLWWDDYVLIASWIALVVSISLQTVAVTLGLGNLYNDLGVDAANKVALYSISAGFASILATCWSKTSFAISLLRISTGRVRLFIWFIIISVNLVLGSNGTIQWVQCWPVRKLWDWNLDGSCFPPNIVQNYNTFVAAYSGLMDIVLALLPWKIIWTVTINKREKLGAMIAMSGGVIAGMMAFLKIMTLYVIGNDHATTVDLFIFGTAEPATAIMAASIPFLRALIRGDPQPKPPEFIEISDDGRKEKQSPALYAKDNDNAGESARDSWLEIARLEQARMPGDSGKPAPKLGRPDG</sequence>
<feature type="compositionally biased region" description="Basic and acidic residues" evidence="6">
    <location>
        <begin position="307"/>
        <end position="328"/>
    </location>
</feature>
<evidence type="ECO:0000256" key="1">
    <source>
        <dbReference type="ARBA" id="ARBA00004141"/>
    </source>
</evidence>
<feature type="transmembrane region" description="Helical" evidence="7">
    <location>
        <begin position="219"/>
        <end position="243"/>
    </location>
</feature>
<evidence type="ECO:0000256" key="7">
    <source>
        <dbReference type="SAM" id="Phobius"/>
    </source>
</evidence>
<dbReference type="EMBL" id="MU857625">
    <property type="protein sequence ID" value="KAK4249353.1"/>
    <property type="molecule type" value="Genomic_DNA"/>
</dbReference>
<keyword evidence="10" id="KW-1185">Reference proteome</keyword>
<proteinExistence type="inferred from homology"/>
<organism evidence="9 10">
    <name type="scientific">Corynascus novoguineensis</name>
    <dbReference type="NCBI Taxonomy" id="1126955"/>
    <lineage>
        <taxon>Eukaryota</taxon>
        <taxon>Fungi</taxon>
        <taxon>Dikarya</taxon>
        <taxon>Ascomycota</taxon>
        <taxon>Pezizomycotina</taxon>
        <taxon>Sordariomycetes</taxon>
        <taxon>Sordariomycetidae</taxon>
        <taxon>Sordariales</taxon>
        <taxon>Chaetomiaceae</taxon>
        <taxon>Corynascus</taxon>
    </lineage>
</organism>
<comment type="caution">
    <text evidence="9">The sequence shown here is derived from an EMBL/GenBank/DDBJ whole genome shotgun (WGS) entry which is preliminary data.</text>
</comment>
<gene>
    <name evidence="9" type="ORF">C7999DRAFT_12846</name>
</gene>
<dbReference type="InterPro" id="IPR052337">
    <property type="entry name" value="SAT4-like"/>
</dbReference>